<dbReference type="RefSeq" id="WP_169211063.1">
    <property type="nucleotide sequence ID" value="NZ_JAATNW010000005.1"/>
</dbReference>
<organism evidence="2 3">
    <name type="scientific">Alteromonas ponticola</name>
    <dbReference type="NCBI Taxonomy" id="2720613"/>
    <lineage>
        <taxon>Bacteria</taxon>
        <taxon>Pseudomonadati</taxon>
        <taxon>Pseudomonadota</taxon>
        <taxon>Gammaproteobacteria</taxon>
        <taxon>Alteromonadales</taxon>
        <taxon>Alteromonadaceae</taxon>
        <taxon>Alteromonas/Salinimonas group</taxon>
        <taxon>Alteromonas</taxon>
    </lineage>
</organism>
<keyword evidence="1" id="KW-1133">Transmembrane helix</keyword>
<sequence>MSHKRHLYLYPFEHSNAFVARTKQAFCELGYVPRSFKQLFGVHNLFHRKDNAVVLNWYEDQPFRKGLNTITRPMFVVSFFFTLLAMRLFSSNVVWVRHNFKPHNVAKASLLYRVVISMLQKIANKVVTLEATPEIKAAVVKHPLYKDDAHLLAKIHAGHQQHRSIDYLYFGSIKPYKRLDALLAVWPQDKKLVIAGYCSDHNHAAELRQLIRARHLQVTWNNAFLSDEELESTVTNTRFVILPHDDNAMISSGTFYYALGLGANIICFDSAFAREKARAFEFVKIVDRERLATQLDAIEYVTSCDVLTSAYQHYNEKAIADSWRPVLT</sequence>
<evidence type="ECO:0000313" key="3">
    <source>
        <dbReference type="Proteomes" id="UP000709336"/>
    </source>
</evidence>
<dbReference type="SUPFAM" id="SSF53756">
    <property type="entry name" value="UDP-Glycosyltransferase/glycogen phosphorylase"/>
    <property type="match status" value="1"/>
</dbReference>
<evidence type="ECO:0000256" key="1">
    <source>
        <dbReference type="SAM" id="Phobius"/>
    </source>
</evidence>
<name>A0ABX1R4C9_9ALTE</name>
<evidence type="ECO:0000313" key="2">
    <source>
        <dbReference type="EMBL" id="NMH60511.1"/>
    </source>
</evidence>
<dbReference type="Proteomes" id="UP000709336">
    <property type="component" value="Unassembled WGS sequence"/>
</dbReference>
<accession>A0ABX1R4C9</accession>
<keyword evidence="1" id="KW-0812">Transmembrane</keyword>
<dbReference type="Gene3D" id="3.40.50.2000">
    <property type="entry name" value="Glycogen Phosphorylase B"/>
    <property type="match status" value="1"/>
</dbReference>
<proteinExistence type="predicted"/>
<comment type="caution">
    <text evidence="2">The sequence shown here is derived from an EMBL/GenBank/DDBJ whole genome shotgun (WGS) entry which is preliminary data.</text>
</comment>
<feature type="transmembrane region" description="Helical" evidence="1">
    <location>
        <begin position="74"/>
        <end position="95"/>
    </location>
</feature>
<keyword evidence="3" id="KW-1185">Reference proteome</keyword>
<evidence type="ECO:0008006" key="4">
    <source>
        <dbReference type="Google" id="ProtNLM"/>
    </source>
</evidence>
<gene>
    <name evidence="2" type="ORF">HCJ96_10805</name>
</gene>
<protein>
    <recommendedName>
        <fullName evidence="4">Glycosyltransferase family 1 protein</fullName>
    </recommendedName>
</protein>
<keyword evidence="1" id="KW-0472">Membrane</keyword>
<dbReference type="EMBL" id="JAATNW010000005">
    <property type="protein sequence ID" value="NMH60511.1"/>
    <property type="molecule type" value="Genomic_DNA"/>
</dbReference>
<reference evidence="2 3" key="1">
    <citation type="submission" date="2020-03" db="EMBL/GenBank/DDBJ databases">
        <title>Alteromonas ponticola sp. nov., isolated from seawater.</title>
        <authorList>
            <person name="Yoon J.-H."/>
            <person name="Kim Y.-O."/>
        </authorList>
    </citation>
    <scope>NUCLEOTIDE SEQUENCE [LARGE SCALE GENOMIC DNA]</scope>
    <source>
        <strain evidence="2 3">MYP5</strain>
    </source>
</reference>